<dbReference type="PANTHER" id="PTHR31984:SF12">
    <property type="entry name" value="THIOREDOXIN DOMAIN-CONTAINING PROTEIN"/>
    <property type="match status" value="1"/>
</dbReference>
<dbReference type="CDD" id="cd02961">
    <property type="entry name" value="PDI_a_family"/>
    <property type="match status" value="1"/>
</dbReference>
<dbReference type="Pfam" id="PF02622">
    <property type="entry name" value="DUF179"/>
    <property type="match status" value="1"/>
</dbReference>
<evidence type="ECO:0008006" key="5">
    <source>
        <dbReference type="Google" id="ProtNLM"/>
    </source>
</evidence>
<evidence type="ECO:0000256" key="2">
    <source>
        <dbReference type="SAM" id="SignalP"/>
    </source>
</evidence>
<feature type="chain" id="PRO_5019479217" description="Thioredoxin domain-containing protein" evidence="2">
    <location>
        <begin position="29"/>
        <end position="1118"/>
    </location>
</feature>
<dbReference type="SUPFAM" id="SSF143456">
    <property type="entry name" value="VC0467-like"/>
    <property type="match status" value="1"/>
</dbReference>
<evidence type="ECO:0000256" key="1">
    <source>
        <dbReference type="SAM" id="MobiDB-lite"/>
    </source>
</evidence>
<dbReference type="PANTHER" id="PTHR31984">
    <property type="entry name" value="TRANSPORTER, PUTATIVE (DUF179)-RELATED"/>
    <property type="match status" value="1"/>
</dbReference>
<evidence type="ECO:0000313" key="3">
    <source>
        <dbReference type="EMBL" id="RYR22547.1"/>
    </source>
</evidence>
<dbReference type="Gene3D" id="3.40.1740.10">
    <property type="entry name" value="VC0467-like"/>
    <property type="match status" value="1"/>
</dbReference>
<comment type="caution">
    <text evidence="3">The sequence shown here is derived from an EMBL/GenBank/DDBJ whole genome shotgun (WGS) entry which is preliminary data.</text>
</comment>
<dbReference type="SUPFAM" id="SSF52833">
    <property type="entry name" value="Thioredoxin-like"/>
    <property type="match status" value="1"/>
</dbReference>
<accession>A0A445A7W5</accession>
<dbReference type="InterPro" id="IPR003774">
    <property type="entry name" value="AlgH-like"/>
</dbReference>
<dbReference type="EMBL" id="SDMP01000013">
    <property type="protein sequence ID" value="RYR22547.1"/>
    <property type="molecule type" value="Genomic_DNA"/>
</dbReference>
<feature type="compositionally biased region" description="Polar residues" evidence="1">
    <location>
        <begin position="581"/>
        <end position="592"/>
    </location>
</feature>
<sequence length="1118" mass="125202">MKNHKPLFFITIFTVLVAVVPTVQLVVASSPPSSSSSSSSSRNVGEWEILTKHNFSSQIQLYPHILLLLTIPWSGEARSLMKDVFEEFGNLKLMYMHRNIEKMLADSLGASADGISVLYFHYSVSYKYRGRFNARNILSSLRPYMFLAPEEVPLKSLNTPEDLRVFVDSTDKVLVLVDFCGWTPKLLAKSRKNGTENGFSMRGDHLGMGFSGGNDKLPVSSGKTNQKVPDYIINSSYQFFFFPLLKLPENHMCKAELGINNGFCEAPGLGESASVNDGLLEDSKDTTFHVPYSCSPEQFEWFHSFYLKFMTAVREFFLPPERHKFGLVSDKSMLSSLGVDESGSWFAVLYQAGCSSCSKIIKVEDDLNYVLQMNNYFVKELEGNGHDRDPILPANKPSVLLFVDRSSDSSETRGKSKEALDAFRVLAQHYNVVNQAGNNSNDNHVKVSIQDYHEWKSKSEHPKLKLSMTAQKIKLKEKLSSIMLLKDGQQLRLENIASDIKASSLSEIFGYLLQQKKASKLSSLAKDLGFQLLSDDIDIKSANAEQPLSEFQSNQISTETSQEGHTDTVEQENAPHRSAIELQNNPNLNDPSSQHDEVKPPTIVSSNDIKYGDSEESVGDQDLSAANLKLETEDSSDGYTIGEGKSHFIGFNGSFFYSDGNYQLLKSLTGGSTIPSLVIVDPFWQQHYVYPEEETFDFSSVHAFLSEFLNGTLYPYQRSGHVLKGQREATRPPFVNLDFHELDSIPRITTCTFSELVIGFNLSNKENASNAWNKDVLVLFSNSWCAFCQRMEMVVREVYLAIKDYANMLKSGSQDVKEGLDYVTLKLPEIYLLDCTLNDCDLILKSANQGEVYPALILFPAEIKKAILYQGDMAVIDIMKFVADHGSNFHNLIKEKVLWVSERVVKNQDLYDTLQTEIHEESLHKHSKYVAAPVHDNMVDEVVRPNVMNSPVSDGSHEALSQVMTGSVLIATEKLSGVQPFDRAKILIVAADQLTGFQGLIINKPIEWNVLPTLQEGFEKLKEAPLSFGGPVMQSGLPLSSLTTVSGGSSPEILPGIYFLDQVTTIRRIEELKSANKPADNYWFFLGFSSWGWDQLYHEMAAGAWNLSDDGVRHLNWP</sequence>
<dbReference type="AlphaFoldDB" id="A0A445A7W5"/>
<feature type="signal peptide" evidence="2">
    <location>
        <begin position="1"/>
        <end position="28"/>
    </location>
</feature>
<dbReference type="Proteomes" id="UP000289738">
    <property type="component" value="Chromosome B03"/>
</dbReference>
<feature type="region of interest" description="Disordered" evidence="1">
    <location>
        <begin position="546"/>
        <end position="620"/>
    </location>
</feature>
<dbReference type="InterPro" id="IPR036249">
    <property type="entry name" value="Thioredoxin-like_sf"/>
</dbReference>
<dbReference type="Gene3D" id="3.40.30.10">
    <property type="entry name" value="Glutaredoxin"/>
    <property type="match status" value="2"/>
</dbReference>
<feature type="compositionally biased region" description="Basic and acidic residues" evidence="1">
    <location>
        <begin position="562"/>
        <end position="579"/>
    </location>
</feature>
<name>A0A445A7W5_ARAHY</name>
<keyword evidence="2" id="KW-0732">Signal</keyword>
<protein>
    <recommendedName>
        <fullName evidence="5">Thioredoxin domain-containing protein</fullName>
    </recommendedName>
</protein>
<reference evidence="3 4" key="1">
    <citation type="submission" date="2019-01" db="EMBL/GenBank/DDBJ databases">
        <title>Sequencing of cultivated peanut Arachis hypogaea provides insights into genome evolution and oil improvement.</title>
        <authorList>
            <person name="Chen X."/>
        </authorList>
    </citation>
    <scope>NUCLEOTIDE SEQUENCE [LARGE SCALE GENOMIC DNA]</scope>
    <source>
        <strain evidence="4">cv. Fuhuasheng</strain>
        <tissue evidence="3">Leaves</tissue>
    </source>
</reference>
<feature type="compositionally biased region" description="Polar residues" evidence="1">
    <location>
        <begin position="546"/>
        <end position="561"/>
    </location>
</feature>
<gene>
    <name evidence="3" type="ORF">Ahy_B03g067849</name>
</gene>
<proteinExistence type="predicted"/>
<organism evidence="3 4">
    <name type="scientific">Arachis hypogaea</name>
    <name type="common">Peanut</name>
    <dbReference type="NCBI Taxonomy" id="3818"/>
    <lineage>
        <taxon>Eukaryota</taxon>
        <taxon>Viridiplantae</taxon>
        <taxon>Streptophyta</taxon>
        <taxon>Embryophyta</taxon>
        <taxon>Tracheophyta</taxon>
        <taxon>Spermatophyta</taxon>
        <taxon>Magnoliopsida</taxon>
        <taxon>eudicotyledons</taxon>
        <taxon>Gunneridae</taxon>
        <taxon>Pentapetalae</taxon>
        <taxon>rosids</taxon>
        <taxon>fabids</taxon>
        <taxon>Fabales</taxon>
        <taxon>Fabaceae</taxon>
        <taxon>Papilionoideae</taxon>
        <taxon>50 kb inversion clade</taxon>
        <taxon>dalbergioids sensu lato</taxon>
        <taxon>Dalbergieae</taxon>
        <taxon>Pterocarpus clade</taxon>
        <taxon>Arachis</taxon>
    </lineage>
</organism>
<dbReference type="STRING" id="3818.A0A445A7W5"/>
<keyword evidence="4" id="KW-1185">Reference proteome</keyword>
<evidence type="ECO:0000313" key="4">
    <source>
        <dbReference type="Proteomes" id="UP000289738"/>
    </source>
</evidence>